<dbReference type="Pfam" id="PF16679">
    <property type="entry name" value="CDT1_C"/>
    <property type="match status" value="1"/>
</dbReference>
<dbReference type="GO" id="GO:0000076">
    <property type="term" value="P:DNA replication checkpoint signaling"/>
    <property type="evidence" value="ECO:0007669"/>
    <property type="project" value="TreeGrafter"/>
</dbReference>
<dbReference type="AlphaFoldDB" id="A0AAW1WNV2"/>
<keyword evidence="6" id="KW-1185">Reference proteome</keyword>
<dbReference type="GO" id="GO:0071163">
    <property type="term" value="P:DNA replication preinitiation complex assembly"/>
    <property type="evidence" value="ECO:0007669"/>
    <property type="project" value="InterPro"/>
</dbReference>
<reference evidence="5 6" key="1">
    <citation type="journal article" date="2023" name="G3 (Bethesda)">
        <title>A chromosome-length genome assembly and annotation of blackberry (Rubus argutus, cv. 'Hillquist').</title>
        <authorList>
            <person name="Bruna T."/>
            <person name="Aryal R."/>
            <person name="Dudchenko O."/>
            <person name="Sargent D.J."/>
            <person name="Mead D."/>
            <person name="Buti M."/>
            <person name="Cavallini A."/>
            <person name="Hytonen T."/>
            <person name="Andres J."/>
            <person name="Pham M."/>
            <person name="Weisz D."/>
            <person name="Mascagni F."/>
            <person name="Usai G."/>
            <person name="Natali L."/>
            <person name="Bassil N."/>
            <person name="Fernandez G.E."/>
            <person name="Lomsadze A."/>
            <person name="Armour M."/>
            <person name="Olukolu B."/>
            <person name="Poorten T."/>
            <person name="Britton C."/>
            <person name="Davik J."/>
            <person name="Ashrafi H."/>
            <person name="Aiden E.L."/>
            <person name="Borodovsky M."/>
            <person name="Worthington M."/>
        </authorList>
    </citation>
    <scope>NUCLEOTIDE SEQUENCE [LARGE SCALE GENOMIC DNA]</scope>
    <source>
        <strain evidence="5">PI 553951</strain>
    </source>
</reference>
<keyword evidence="2" id="KW-0131">Cell cycle</keyword>
<dbReference type="Pfam" id="PF08839">
    <property type="entry name" value="CDT1"/>
    <property type="match status" value="1"/>
</dbReference>
<feature type="compositionally biased region" description="Basic and acidic residues" evidence="3">
    <location>
        <begin position="285"/>
        <end position="294"/>
    </location>
</feature>
<dbReference type="GO" id="GO:0070182">
    <property type="term" value="F:DNA polymerase binding"/>
    <property type="evidence" value="ECO:0007669"/>
    <property type="project" value="TreeGrafter"/>
</dbReference>
<dbReference type="InterPro" id="IPR014939">
    <property type="entry name" value="CDT1_Gemini-bd-like"/>
</dbReference>
<dbReference type="SMART" id="SM01075">
    <property type="entry name" value="CDT1"/>
    <property type="match status" value="1"/>
</dbReference>
<evidence type="ECO:0000256" key="1">
    <source>
        <dbReference type="ARBA" id="ARBA00008356"/>
    </source>
</evidence>
<feature type="compositionally biased region" description="Polar residues" evidence="3">
    <location>
        <begin position="295"/>
        <end position="318"/>
    </location>
</feature>
<dbReference type="GO" id="GO:0030174">
    <property type="term" value="P:regulation of DNA-templated DNA replication initiation"/>
    <property type="evidence" value="ECO:0007669"/>
    <property type="project" value="InterPro"/>
</dbReference>
<dbReference type="InterPro" id="IPR045173">
    <property type="entry name" value="Cdt1"/>
</dbReference>
<accession>A0AAW1WNV2</accession>
<dbReference type="GO" id="GO:0003677">
    <property type="term" value="F:DNA binding"/>
    <property type="evidence" value="ECO:0007669"/>
    <property type="project" value="InterPro"/>
</dbReference>
<dbReference type="InterPro" id="IPR032054">
    <property type="entry name" value="Cdt1_C"/>
</dbReference>
<feature type="region of interest" description="Disordered" evidence="3">
    <location>
        <begin position="285"/>
        <end position="321"/>
    </location>
</feature>
<organism evidence="5 6">
    <name type="scientific">Rubus argutus</name>
    <name type="common">Southern blackberry</name>
    <dbReference type="NCBI Taxonomy" id="59490"/>
    <lineage>
        <taxon>Eukaryota</taxon>
        <taxon>Viridiplantae</taxon>
        <taxon>Streptophyta</taxon>
        <taxon>Embryophyta</taxon>
        <taxon>Tracheophyta</taxon>
        <taxon>Spermatophyta</taxon>
        <taxon>Magnoliopsida</taxon>
        <taxon>eudicotyledons</taxon>
        <taxon>Gunneridae</taxon>
        <taxon>Pentapetalae</taxon>
        <taxon>rosids</taxon>
        <taxon>fabids</taxon>
        <taxon>Rosales</taxon>
        <taxon>Rosaceae</taxon>
        <taxon>Rosoideae</taxon>
        <taxon>Rosoideae incertae sedis</taxon>
        <taxon>Rubus</taxon>
    </lineage>
</organism>
<dbReference type="PANTHER" id="PTHR28637:SF13">
    <property type="entry name" value="EXPRESSED PROTEIN"/>
    <property type="match status" value="1"/>
</dbReference>
<proteinExistence type="inferred from homology"/>
<dbReference type="Gene3D" id="1.10.10.1420">
    <property type="entry name" value="DNA replication factor Cdt1, C-terminal WH domain"/>
    <property type="match status" value="1"/>
</dbReference>
<dbReference type="EMBL" id="JBEDUW010000005">
    <property type="protein sequence ID" value="KAK9925641.1"/>
    <property type="molecule type" value="Genomic_DNA"/>
</dbReference>
<comment type="caution">
    <text evidence="5">The sequence shown here is derived from an EMBL/GenBank/DDBJ whole genome shotgun (WGS) entry which is preliminary data.</text>
</comment>
<dbReference type="PANTHER" id="PTHR28637">
    <property type="entry name" value="DNA REPLICATION FACTOR CDT1"/>
    <property type="match status" value="1"/>
</dbReference>
<comment type="similarity">
    <text evidence="1">Belongs to the Cdt1 family.</text>
</comment>
<dbReference type="InterPro" id="IPR036390">
    <property type="entry name" value="WH_DNA-bd_sf"/>
</dbReference>
<protein>
    <recommendedName>
        <fullName evidence="4">CDT1 Geminin-binding domain-containing protein</fullName>
    </recommendedName>
</protein>
<evidence type="ECO:0000313" key="5">
    <source>
        <dbReference type="EMBL" id="KAK9925641.1"/>
    </source>
</evidence>
<sequence>MDLKWEKILPGVEKSACLSPAPVKNPGLVENKIECPTPEKISDPLLTKFQEGQTQLPENYRTAADFLDHMNCSLRLLRLRKRSTTFQNISTQVEVLAKRKFLYRHLAQIKFILPEAIKIDWVLVSDKETQCMKPDINISLLFDIVEGHCEISDFTALRQLFASRLISFFAMHPEACQVPEAILPEPFSKRSQIPVLKQLSTDFSTEPKPTSIETELLSEVCPYPYISRHFSRNAIVVETEKTQVLSSPLRLSSADGMNNQNIKSGLPKESLVPSYVPDSMMEQDIKNRQRKESCSKSSITNHSIQLNHPQPSIGSSVPESPLEKLTSSANTFMIETPAPLTPRRSMPSCDAKHETLNTQESRSCYKPAKRVLDFSDIEGDKSSLDSTADETACYNIAHQNIPKTTERTIEDRNLTCSPASQEVERILGCSDEDCKKTQTSSLLRQQMPTCLADIVTVIYGVSKSFNWCITKEELVHKIIMNRLDIIERKEVEEQIELIERHVPDWIHSNLLSSGDIMYTVKKVPNLNSVLSKLKHLIVSHQKEEASLVPAMKLLT</sequence>
<gene>
    <name evidence="5" type="ORF">M0R45_022912</name>
</gene>
<evidence type="ECO:0000313" key="6">
    <source>
        <dbReference type="Proteomes" id="UP001457282"/>
    </source>
</evidence>
<evidence type="ECO:0000256" key="2">
    <source>
        <dbReference type="ARBA" id="ARBA00023306"/>
    </source>
</evidence>
<dbReference type="InterPro" id="IPR038090">
    <property type="entry name" value="Cdt1_C_WH_dom_sf"/>
</dbReference>
<name>A0AAW1WNV2_RUBAR</name>
<evidence type="ECO:0000256" key="3">
    <source>
        <dbReference type="SAM" id="MobiDB-lite"/>
    </source>
</evidence>
<dbReference type="GO" id="GO:0000278">
    <property type="term" value="P:mitotic cell cycle"/>
    <property type="evidence" value="ECO:0007669"/>
    <property type="project" value="TreeGrafter"/>
</dbReference>
<dbReference type="GO" id="GO:0005634">
    <property type="term" value="C:nucleus"/>
    <property type="evidence" value="ECO:0007669"/>
    <property type="project" value="TreeGrafter"/>
</dbReference>
<dbReference type="SUPFAM" id="SSF46785">
    <property type="entry name" value="Winged helix' DNA-binding domain"/>
    <property type="match status" value="1"/>
</dbReference>
<feature type="domain" description="CDT1 Geminin-binding" evidence="4">
    <location>
        <begin position="56"/>
        <end position="185"/>
    </location>
</feature>
<evidence type="ECO:0000259" key="4">
    <source>
        <dbReference type="SMART" id="SM01075"/>
    </source>
</evidence>
<dbReference type="Proteomes" id="UP001457282">
    <property type="component" value="Unassembled WGS sequence"/>
</dbReference>